<dbReference type="SUPFAM" id="SSF47954">
    <property type="entry name" value="Cyclin-like"/>
    <property type="match status" value="1"/>
</dbReference>
<keyword evidence="3" id="KW-0132">Cell division</keyword>
<sequence length="505" mass="57637">MHNQCTPFIKEKSTYKDTKLTLLSGNNFIQKRTELLPCTEELNPTDNDDFNYKQNQDDNHHLPPLKTSNLDLLKGKGKRTADSHSLSSDSDCVKTPTKLDAEEQRRNARSDTSEVIHDNKAERFRRRVPTNLTSNSEKHQGSSTESIGPVSARCKSSPIPPSIPEDSRTLKIFKPSKGYKFRKNERLVLIGSTSIPFTICSVIPYTKSTRTEAKRDAHRKRTTSVNRPLSSIGDGLDPFDSLGIERKSDGQETSYGYLLIPTKPSKEFRERRINTVDDPLEPNHTNIVIARRPQVFARCYSYDQASQRANVITSTPPDLKDDTVFTSSSYQPNWLDDPELIAGKHRTLLTFSSYMTSVIDYVKPSDLKKEINDKFKEKFPHIQLTLTKLRSLKREMRKIAKMENNMDLITVAQAYVYFEKLILKGLINKQNRKLCAAASLILSAKLNDIKGDALKALLERTENTFRLNRKEMVMSEFAVLVALEFGLHIPYSEICPHYHRLLHES</sequence>
<evidence type="ECO:0000256" key="5">
    <source>
        <dbReference type="SAM" id="MobiDB-lite"/>
    </source>
</evidence>
<evidence type="ECO:0000256" key="4">
    <source>
        <dbReference type="ARBA" id="ARBA00023306"/>
    </source>
</evidence>
<comment type="similarity">
    <text evidence="1">Belongs to the cyclin family.</text>
</comment>
<dbReference type="GO" id="GO:0051301">
    <property type="term" value="P:cell division"/>
    <property type="evidence" value="ECO:0007669"/>
    <property type="project" value="UniProtKB-KW"/>
</dbReference>
<evidence type="ECO:0000313" key="8">
    <source>
        <dbReference type="Proteomes" id="UP001516400"/>
    </source>
</evidence>
<proteinExistence type="inferred from homology"/>
<feature type="region of interest" description="Disordered" evidence="5">
    <location>
        <begin position="213"/>
        <end position="232"/>
    </location>
</feature>
<protein>
    <recommendedName>
        <fullName evidence="6">Cyclin N-terminal domain-containing protein</fullName>
    </recommendedName>
</protein>
<dbReference type="PANTHER" id="PTHR22896:SF0">
    <property type="entry name" value="CYCLIN N-TERMINAL DOMAIN-CONTAINING PROTEIN"/>
    <property type="match status" value="1"/>
</dbReference>
<dbReference type="CDD" id="cd20556">
    <property type="entry name" value="CYCLIN_CABLES"/>
    <property type="match status" value="1"/>
</dbReference>
<evidence type="ECO:0000256" key="1">
    <source>
        <dbReference type="ARBA" id="ARBA00008742"/>
    </source>
</evidence>
<accession>A0ABD2NUQ0</accession>
<dbReference type="InterPro" id="IPR012388">
    <property type="entry name" value="CABLES1/2"/>
</dbReference>
<reference evidence="7 8" key="1">
    <citation type="journal article" date="2021" name="BMC Biol.">
        <title>Horizontally acquired antibacterial genes associated with adaptive radiation of ladybird beetles.</title>
        <authorList>
            <person name="Li H.S."/>
            <person name="Tang X.F."/>
            <person name="Huang Y.H."/>
            <person name="Xu Z.Y."/>
            <person name="Chen M.L."/>
            <person name="Du X.Y."/>
            <person name="Qiu B.Y."/>
            <person name="Chen P.T."/>
            <person name="Zhang W."/>
            <person name="Slipinski A."/>
            <person name="Escalona H.E."/>
            <person name="Waterhouse R.M."/>
            <person name="Zwick A."/>
            <person name="Pang H."/>
        </authorList>
    </citation>
    <scope>NUCLEOTIDE SEQUENCE [LARGE SCALE GENOMIC DNA]</scope>
    <source>
        <strain evidence="7">SYSU2018</strain>
    </source>
</reference>
<organism evidence="7 8">
    <name type="scientific">Cryptolaemus montrouzieri</name>
    <dbReference type="NCBI Taxonomy" id="559131"/>
    <lineage>
        <taxon>Eukaryota</taxon>
        <taxon>Metazoa</taxon>
        <taxon>Ecdysozoa</taxon>
        <taxon>Arthropoda</taxon>
        <taxon>Hexapoda</taxon>
        <taxon>Insecta</taxon>
        <taxon>Pterygota</taxon>
        <taxon>Neoptera</taxon>
        <taxon>Endopterygota</taxon>
        <taxon>Coleoptera</taxon>
        <taxon>Polyphaga</taxon>
        <taxon>Cucujiformia</taxon>
        <taxon>Coccinelloidea</taxon>
        <taxon>Coccinellidae</taxon>
        <taxon>Scymninae</taxon>
        <taxon>Scymnini</taxon>
        <taxon>Cryptolaemus</taxon>
    </lineage>
</organism>
<name>A0ABD2NUQ0_9CUCU</name>
<feature type="compositionally biased region" description="Basic and acidic residues" evidence="5">
    <location>
        <begin position="97"/>
        <end position="122"/>
    </location>
</feature>
<gene>
    <name evidence="7" type="ORF">HHI36_005640</name>
</gene>
<evidence type="ECO:0000256" key="2">
    <source>
        <dbReference type="ARBA" id="ARBA00022553"/>
    </source>
</evidence>
<keyword evidence="4" id="KW-0131">Cell cycle</keyword>
<dbReference type="EMBL" id="JABFTP020000144">
    <property type="protein sequence ID" value="KAL3282456.1"/>
    <property type="molecule type" value="Genomic_DNA"/>
</dbReference>
<evidence type="ECO:0000256" key="3">
    <source>
        <dbReference type="ARBA" id="ARBA00022618"/>
    </source>
</evidence>
<comment type="caution">
    <text evidence="7">The sequence shown here is derived from an EMBL/GenBank/DDBJ whole genome shotgun (WGS) entry which is preliminary data.</text>
</comment>
<dbReference type="AlphaFoldDB" id="A0ABD2NUQ0"/>
<evidence type="ECO:0000313" key="7">
    <source>
        <dbReference type="EMBL" id="KAL3282456.1"/>
    </source>
</evidence>
<dbReference type="Pfam" id="PF00134">
    <property type="entry name" value="Cyclin_N"/>
    <property type="match status" value="1"/>
</dbReference>
<feature type="compositionally biased region" description="Polar residues" evidence="5">
    <location>
        <begin position="130"/>
        <end position="146"/>
    </location>
</feature>
<dbReference type="Gene3D" id="1.10.472.10">
    <property type="entry name" value="Cyclin-like"/>
    <property type="match status" value="1"/>
</dbReference>
<dbReference type="GO" id="GO:0005829">
    <property type="term" value="C:cytosol"/>
    <property type="evidence" value="ECO:0007669"/>
    <property type="project" value="UniProtKB-ARBA"/>
</dbReference>
<dbReference type="FunFam" id="1.10.472.10:FF:000020">
    <property type="entry name" value="CDK5 and ABL1 enzyme substrate 1"/>
    <property type="match status" value="1"/>
</dbReference>
<dbReference type="InterPro" id="IPR006671">
    <property type="entry name" value="Cyclin_N"/>
</dbReference>
<keyword evidence="8" id="KW-1185">Reference proteome</keyword>
<feature type="domain" description="Cyclin N-terminal" evidence="6">
    <location>
        <begin position="403"/>
        <end position="487"/>
    </location>
</feature>
<dbReference type="Proteomes" id="UP001516400">
    <property type="component" value="Unassembled WGS sequence"/>
</dbReference>
<dbReference type="PANTHER" id="PTHR22896">
    <property type="entry name" value="CDK5 AND ABL1 ENZYME SUBSTRATE 1"/>
    <property type="match status" value="1"/>
</dbReference>
<feature type="region of interest" description="Disordered" evidence="5">
    <location>
        <begin position="46"/>
        <end position="168"/>
    </location>
</feature>
<dbReference type="InterPro" id="IPR036915">
    <property type="entry name" value="Cyclin-like_sf"/>
</dbReference>
<evidence type="ECO:0000259" key="6">
    <source>
        <dbReference type="Pfam" id="PF00134"/>
    </source>
</evidence>
<keyword evidence="2" id="KW-0597">Phosphoprotein</keyword>